<dbReference type="EMBL" id="CM032187">
    <property type="protein sequence ID" value="KAG7089622.1"/>
    <property type="molecule type" value="Genomic_DNA"/>
</dbReference>
<name>A0A9P7RTY5_9AGAR</name>
<dbReference type="AlphaFoldDB" id="A0A9P7RTY5"/>
<dbReference type="RefSeq" id="XP_043006092.1">
    <property type="nucleotide sequence ID" value="XM_043156307.1"/>
</dbReference>
<gene>
    <name evidence="2" type="ORF">E1B28_011288</name>
</gene>
<feature type="signal peptide" evidence="1">
    <location>
        <begin position="1"/>
        <end position="27"/>
    </location>
</feature>
<keyword evidence="1" id="KW-0732">Signal</keyword>
<dbReference type="InterPro" id="IPR011042">
    <property type="entry name" value="6-blade_b-propeller_TolB-like"/>
</dbReference>
<protein>
    <submittedName>
        <fullName evidence="2">Uncharacterized protein</fullName>
    </submittedName>
</protein>
<accession>A0A9P7RTY5</accession>
<dbReference type="Proteomes" id="UP001049176">
    <property type="component" value="Chromosome 7"/>
</dbReference>
<dbReference type="GeneID" id="66080363"/>
<evidence type="ECO:0000313" key="2">
    <source>
        <dbReference type="EMBL" id="KAG7089622.1"/>
    </source>
</evidence>
<proteinExistence type="predicted"/>
<dbReference type="Gene3D" id="2.120.10.30">
    <property type="entry name" value="TolB, C-terminal domain"/>
    <property type="match status" value="1"/>
</dbReference>
<reference evidence="2" key="1">
    <citation type="journal article" date="2021" name="Genome Biol. Evol.">
        <title>The assembled and annotated genome of the fairy-ring fungus Marasmius oreades.</title>
        <authorList>
            <person name="Hiltunen M."/>
            <person name="Ament-Velasquez S.L."/>
            <person name="Johannesson H."/>
        </authorList>
    </citation>
    <scope>NUCLEOTIDE SEQUENCE</scope>
    <source>
        <strain evidence="2">03SP1</strain>
    </source>
</reference>
<dbReference type="SUPFAM" id="SSF63829">
    <property type="entry name" value="Calcium-dependent phosphotriesterase"/>
    <property type="match status" value="1"/>
</dbReference>
<evidence type="ECO:0000256" key="1">
    <source>
        <dbReference type="SAM" id="SignalP"/>
    </source>
</evidence>
<sequence>MRASSGATMRTFFAIAVALLSLQLWKAKYGLKNAIFTTPDLPEGYYHAGNYLTQCSTLKDEQNGLLKHCEDATFWEMHDDAGKLTERKVILSCDAGRREWNTVMGPLKNPEPHGSLWLYTPQTSKTVQISLEEYPAGHDFHPLGIEVYPSYGGNASYLYVVNHARQKTVIEQFLVDPAKPTLAKYLQTLSHPLFISPNSVALTSPTSFFVTNDHLFTRRLPILGSFVPLVETLLTLPLGFVSHVSLDGRAESEQSTISHSVVAPFISFSNGVAVSPQGSQLAVASTTVGKVYIYNITKSPSPSVTHVHTIQLPFSVDNLAWTSPSEIVVAGHPHFPSLLKFIARKREYAPSWVVAIQINIDGSPKATPNETKTFDIHAPLSLNTKVPPPPAPYTIETLFQSDGSVFSTSTTGLHDPLTGELYISGLYAEDGAMICKPEVNQ</sequence>
<dbReference type="OrthoDB" id="5307922at2759"/>
<dbReference type="PANTHER" id="PTHR11799:SF30">
    <property type="entry name" value="SERUM PARAOXONASE_ARYLESTERASE 2"/>
    <property type="match status" value="1"/>
</dbReference>
<organism evidence="2 3">
    <name type="scientific">Marasmius oreades</name>
    <name type="common">fairy-ring Marasmius</name>
    <dbReference type="NCBI Taxonomy" id="181124"/>
    <lineage>
        <taxon>Eukaryota</taxon>
        <taxon>Fungi</taxon>
        <taxon>Dikarya</taxon>
        <taxon>Basidiomycota</taxon>
        <taxon>Agaricomycotina</taxon>
        <taxon>Agaricomycetes</taxon>
        <taxon>Agaricomycetidae</taxon>
        <taxon>Agaricales</taxon>
        <taxon>Marasmiineae</taxon>
        <taxon>Marasmiaceae</taxon>
        <taxon>Marasmius</taxon>
    </lineage>
</organism>
<dbReference type="PANTHER" id="PTHR11799">
    <property type="entry name" value="PARAOXONASE"/>
    <property type="match status" value="1"/>
</dbReference>
<evidence type="ECO:0000313" key="3">
    <source>
        <dbReference type="Proteomes" id="UP001049176"/>
    </source>
</evidence>
<keyword evidence="3" id="KW-1185">Reference proteome</keyword>
<dbReference type="InterPro" id="IPR051288">
    <property type="entry name" value="Serum_paraoxonase/arylesterase"/>
</dbReference>
<comment type="caution">
    <text evidence="2">The sequence shown here is derived from an EMBL/GenBank/DDBJ whole genome shotgun (WGS) entry which is preliminary data.</text>
</comment>
<dbReference type="KEGG" id="more:E1B28_011288"/>
<feature type="chain" id="PRO_5040114110" evidence="1">
    <location>
        <begin position="28"/>
        <end position="441"/>
    </location>
</feature>